<feature type="compositionally biased region" description="Polar residues" evidence="16">
    <location>
        <begin position="571"/>
        <end position="580"/>
    </location>
</feature>
<dbReference type="Pfam" id="PF00271">
    <property type="entry name" value="Helicase_C"/>
    <property type="match status" value="1"/>
</dbReference>
<keyword evidence="10 15" id="KW-0238">DNA-binding</keyword>
<dbReference type="Pfam" id="PF03461">
    <property type="entry name" value="TRCF"/>
    <property type="match status" value="1"/>
</dbReference>
<evidence type="ECO:0000256" key="8">
    <source>
        <dbReference type="ARBA" id="ARBA00022840"/>
    </source>
</evidence>
<dbReference type="InterPro" id="IPR036101">
    <property type="entry name" value="CarD-like/TRCF_RID_sf"/>
</dbReference>
<dbReference type="InterPro" id="IPR041471">
    <property type="entry name" value="UvrB_inter"/>
</dbReference>
<dbReference type="PROSITE" id="PS51192">
    <property type="entry name" value="HELICASE_ATP_BIND_1"/>
    <property type="match status" value="1"/>
</dbReference>
<dbReference type="CDD" id="cd17991">
    <property type="entry name" value="DEXHc_TRCF"/>
    <property type="match status" value="1"/>
</dbReference>
<evidence type="ECO:0000256" key="9">
    <source>
        <dbReference type="ARBA" id="ARBA00022881"/>
    </source>
</evidence>
<dbReference type="GO" id="GO:0006355">
    <property type="term" value="P:regulation of DNA-templated transcription"/>
    <property type="evidence" value="ECO:0007669"/>
    <property type="project" value="UniProtKB-UniRule"/>
</dbReference>
<dbReference type="PANTHER" id="PTHR24029:SF1">
    <property type="entry name" value="TRANSCRIPTION-REPAIR-COUPLING FACTOR"/>
    <property type="match status" value="1"/>
</dbReference>
<dbReference type="GO" id="GO:0005737">
    <property type="term" value="C:cytoplasm"/>
    <property type="evidence" value="ECO:0007669"/>
    <property type="project" value="UniProtKB-SubCell"/>
</dbReference>
<dbReference type="InterPro" id="IPR027417">
    <property type="entry name" value="P-loop_NTPase"/>
</dbReference>
<dbReference type="PANTHER" id="PTHR24029">
    <property type="entry name" value="UVRABC SYSTEM PROTEIN B"/>
    <property type="match status" value="1"/>
</dbReference>
<dbReference type="NCBIfam" id="TIGR00580">
    <property type="entry name" value="mfd"/>
    <property type="match status" value="1"/>
</dbReference>
<feature type="domain" description="Helicase ATP-binding" evidence="17">
    <location>
        <begin position="857"/>
        <end position="1018"/>
    </location>
</feature>
<sequence>MNLPLPKPAQKSRWPQLSAGSLPYFLTSALPEKPLKLVLTPDAETALRLQTAWQFFRPQDNALFLPDWETLPYERFSPHQDLVSERLSVLWQLKNGAADVLFAPVSTAMQRLAPPSFLMGRTFWLKTGQMLDLDRLRENLVEAGYAAVSNVVAAGEFAVRGGIVDLFPMGADFPYRIDLFDNEIDSIKTFDPDTQRTLAPVSEIRLLPAHEFPTDADAQKIFRNRFREEIPSNPNEATVYQAVGKGQFGAGVEYYLPLFFEDGCASLFDYIGENALAVCVGDVHAEAVRFEGEIKSRYALAQGDPSYPPLHPQHLYLAADRFSGSLKAYPQIWPDLSAASPHALPDVAVNRQSEQPLAALQDFQAAFGGRILLCAESAGRRETMLGFFAQHGLKPKPVAGWQAFLDDNAPLCITVTPLAEGFQLGGQPEKAADGFSGSLNADERQPENTIRYADGSQIRLGDRVRVGNREGRIVLVFGQGSSAYRLDETLAYTPRHGVLAEFAVSGDSRPLHVHYESGSQAAELVLLNRAERQPENTAPEFSGSLNAQSSLHPSIGQQSAPSPVREGWGEGNTSAPQTEISAAAASPLPNPLPQERGQSAETSKASGYLKTGATGFCEAKTESSLHTERLPENGADKLSGSPNAESSLHPSIGQQPAPSPVGEGWGEGKTPAFPNEISAESSLHLAVITESELYQYVARSRVHSRRKKHTAVSDGSLRDLAEISIGDPVVHEEHGIGRYRGLVLMGEDEMLQLEYANEAQLYIPVSQLHLISRYSGQAHENVALHKLGSGAWNKAKRKAAEKARDTAAELLNLYAQRAAQSGHKFEINELDYQAFADGFGYEETKDQAAAIAAVIKDLTQAKPMDRLVCGDVGFGKTEVALRAAFVAVMGGKQVAVLAPTTLLVEQHAQNFADRFADFPVKVASLSRFNNSKATKAALEGMADGTVDIVIGTHKLVQDDIKFKNLGLVIIDEEHRFGVRQKEQLKRLRANVDILTMTATPIPRTLSMALEGLRDFSLITTAPSRRLAVKTFVKPFSEGSVREAVLRELKRGGQVFFLHNEVDTIENMRERLETLLPEARIGVAHGQLRERELEQVMRDFLQQRFNVLLCSTIIETGIDIPNANTIIINRADKFGLAQLHQLRGRVGRSHHQAYAYLLTSEYITKDAEKRLDAIAAADELGAGFTLAMQDLEIRGAGEILGEGQSGEMIQVGFTLYTEMLKQAVRDLKKGRQPDLDAPLGITTEIKLHSPALLPESYCPDIHERLVLYKRLAVCETVQQINAIHEELVDRFGLPEQPVKTLIESHHLRLAAKELGIDAIDATSEAVTVTFGKHHQIDPTEIILLIRSDRNYRLAGADKLKFTAQMEDVEMRIKTVKSVLRRLKMGMVTKGGEAG</sequence>
<feature type="domain" description="Helicase C-terminal" evidence="18">
    <location>
        <begin position="1039"/>
        <end position="1191"/>
    </location>
</feature>
<keyword evidence="9" id="KW-0267">Excision nuclease</keyword>
<feature type="compositionally biased region" description="Polar residues" evidence="16">
    <location>
        <begin position="543"/>
        <end position="561"/>
    </location>
</feature>
<evidence type="ECO:0000256" key="16">
    <source>
        <dbReference type="SAM" id="MobiDB-lite"/>
    </source>
</evidence>
<dbReference type="EC" id="3.6.4.-" evidence="15"/>
<dbReference type="SUPFAM" id="SSF143517">
    <property type="entry name" value="TRCF domain-like"/>
    <property type="match status" value="1"/>
</dbReference>
<comment type="function">
    <text evidence="15">Couples transcription and DNA repair by recognizing RNA polymerase (RNAP) stalled at DNA lesions. Mediates ATP-dependent release of RNAP and its truncated transcript from the DNA, and recruitment of nucleotide excision repair machinery to the damaged site.</text>
</comment>
<dbReference type="GO" id="GO:0016887">
    <property type="term" value="F:ATP hydrolysis activity"/>
    <property type="evidence" value="ECO:0007669"/>
    <property type="project" value="InterPro"/>
</dbReference>
<keyword evidence="11 15" id="KW-0234">DNA repair</keyword>
<dbReference type="InterPro" id="IPR004576">
    <property type="entry name" value="Mfd"/>
</dbReference>
<dbReference type="GO" id="GO:0000716">
    <property type="term" value="P:transcription-coupled nucleotide-excision repair, DNA damage recognition"/>
    <property type="evidence" value="ECO:0007669"/>
    <property type="project" value="UniProtKB-UniRule"/>
</dbReference>
<dbReference type="OrthoDB" id="9804325at2"/>
<organism evidence="19 20">
    <name type="scientific">Eikenella corrodens</name>
    <dbReference type="NCBI Taxonomy" id="539"/>
    <lineage>
        <taxon>Bacteria</taxon>
        <taxon>Pseudomonadati</taxon>
        <taxon>Pseudomonadota</taxon>
        <taxon>Betaproteobacteria</taxon>
        <taxon>Neisseriales</taxon>
        <taxon>Neisseriaceae</taxon>
        <taxon>Eikenella</taxon>
    </lineage>
</organism>
<dbReference type="PROSITE" id="PS51194">
    <property type="entry name" value="HELICASE_CTER"/>
    <property type="match status" value="1"/>
</dbReference>
<dbReference type="Pfam" id="PF00270">
    <property type="entry name" value="DEAD"/>
    <property type="match status" value="1"/>
</dbReference>
<dbReference type="GO" id="GO:0005524">
    <property type="term" value="F:ATP binding"/>
    <property type="evidence" value="ECO:0007669"/>
    <property type="project" value="UniProtKB-UniRule"/>
</dbReference>
<evidence type="ECO:0000313" key="19">
    <source>
        <dbReference type="EMBL" id="AZR60687.1"/>
    </source>
</evidence>
<dbReference type="InterPro" id="IPR003711">
    <property type="entry name" value="CarD-like/TRCF_RID"/>
</dbReference>
<keyword evidence="3 15" id="KW-0547">Nucleotide-binding</keyword>
<dbReference type="GO" id="GO:0003684">
    <property type="term" value="F:damaged DNA binding"/>
    <property type="evidence" value="ECO:0007669"/>
    <property type="project" value="InterPro"/>
</dbReference>
<dbReference type="SUPFAM" id="SSF141259">
    <property type="entry name" value="CarD-like"/>
    <property type="match status" value="1"/>
</dbReference>
<dbReference type="Gene3D" id="2.40.10.170">
    <property type="match status" value="1"/>
</dbReference>
<evidence type="ECO:0000256" key="7">
    <source>
        <dbReference type="ARBA" id="ARBA00022806"/>
    </source>
</evidence>
<dbReference type="FunFam" id="3.40.50.300:FF:000300">
    <property type="entry name" value="Transcription-repair-coupling factor"/>
    <property type="match status" value="1"/>
</dbReference>
<dbReference type="Pfam" id="PF02559">
    <property type="entry name" value="CarD_TRCF_RID"/>
    <property type="match status" value="1"/>
</dbReference>
<evidence type="ECO:0000256" key="13">
    <source>
        <dbReference type="ARBA" id="ARBA00061399"/>
    </source>
</evidence>
<keyword evidence="8 15" id="KW-0067">ATP-binding</keyword>
<dbReference type="InterPro" id="IPR037235">
    <property type="entry name" value="TRCF-like_C_D7"/>
</dbReference>
<proteinExistence type="inferred from homology"/>
<keyword evidence="5" id="KW-0228">DNA excision</keyword>
<dbReference type="FunFam" id="3.40.50.300:FF:000546">
    <property type="entry name" value="Transcription-repair-coupling factor"/>
    <property type="match status" value="1"/>
</dbReference>
<dbReference type="Pfam" id="PF21132">
    <property type="entry name" value="MFD_D3"/>
    <property type="match status" value="1"/>
</dbReference>
<name>A0A3S9SMD1_EIKCO</name>
<evidence type="ECO:0000256" key="4">
    <source>
        <dbReference type="ARBA" id="ARBA00022763"/>
    </source>
</evidence>
<dbReference type="InterPro" id="IPR048635">
    <property type="entry name" value="MFD_D3"/>
</dbReference>
<evidence type="ECO:0000256" key="2">
    <source>
        <dbReference type="ARBA" id="ARBA00022490"/>
    </source>
</evidence>
<gene>
    <name evidence="15 19" type="primary">mfd</name>
    <name evidence="19" type="ORF">ELB75_12165</name>
</gene>
<feature type="compositionally biased region" description="Polar residues" evidence="16">
    <location>
        <begin position="596"/>
        <end position="605"/>
    </location>
</feature>
<keyword evidence="7" id="KW-0347">Helicase</keyword>
<accession>A0A3S9SMD1</accession>
<dbReference type="Gene3D" id="3.40.50.11140">
    <property type="match status" value="1"/>
</dbReference>
<feature type="compositionally biased region" description="Basic and acidic residues" evidence="16">
    <location>
        <begin position="621"/>
        <end position="635"/>
    </location>
</feature>
<dbReference type="RefSeq" id="WP_126984118.1">
    <property type="nucleotide sequence ID" value="NZ_CP034670.1"/>
</dbReference>
<evidence type="ECO:0000256" key="3">
    <source>
        <dbReference type="ARBA" id="ARBA00022741"/>
    </source>
</evidence>
<dbReference type="InterPro" id="IPR001650">
    <property type="entry name" value="Helicase_C-like"/>
</dbReference>
<evidence type="ECO:0000256" key="11">
    <source>
        <dbReference type="ARBA" id="ARBA00023204"/>
    </source>
</evidence>
<evidence type="ECO:0000256" key="14">
    <source>
        <dbReference type="ARBA" id="ARBA00070128"/>
    </source>
</evidence>
<dbReference type="InterPro" id="IPR011545">
    <property type="entry name" value="DEAD/DEAH_box_helicase_dom"/>
</dbReference>
<evidence type="ECO:0000313" key="20">
    <source>
        <dbReference type="Proteomes" id="UP000282435"/>
    </source>
</evidence>
<dbReference type="SMART" id="SM01058">
    <property type="entry name" value="CarD_TRCF"/>
    <property type="match status" value="1"/>
</dbReference>
<evidence type="ECO:0000256" key="6">
    <source>
        <dbReference type="ARBA" id="ARBA00022801"/>
    </source>
</evidence>
<comment type="similarity">
    <text evidence="12 15">In the N-terminal section; belongs to the UvrB family.</text>
</comment>
<evidence type="ECO:0000259" key="18">
    <source>
        <dbReference type="PROSITE" id="PS51194"/>
    </source>
</evidence>
<dbReference type="InterPro" id="IPR004807">
    <property type="entry name" value="UvrB"/>
</dbReference>
<dbReference type="GO" id="GO:0009380">
    <property type="term" value="C:excinuclease repair complex"/>
    <property type="evidence" value="ECO:0007669"/>
    <property type="project" value="InterPro"/>
</dbReference>
<keyword evidence="2 15" id="KW-0963">Cytoplasm</keyword>
<dbReference type="GO" id="GO:0004386">
    <property type="term" value="F:helicase activity"/>
    <property type="evidence" value="ECO:0007669"/>
    <property type="project" value="UniProtKB-KW"/>
</dbReference>
<dbReference type="Proteomes" id="UP000282435">
    <property type="component" value="Chromosome"/>
</dbReference>
<dbReference type="SMART" id="SM00487">
    <property type="entry name" value="DEXDc"/>
    <property type="match status" value="1"/>
</dbReference>
<evidence type="ECO:0000256" key="10">
    <source>
        <dbReference type="ARBA" id="ARBA00023125"/>
    </source>
</evidence>
<feature type="compositionally biased region" description="Polar residues" evidence="16">
    <location>
        <begin position="640"/>
        <end position="656"/>
    </location>
</feature>
<evidence type="ECO:0000256" key="12">
    <source>
        <dbReference type="ARBA" id="ARBA00061104"/>
    </source>
</evidence>
<evidence type="ECO:0000256" key="5">
    <source>
        <dbReference type="ARBA" id="ARBA00022769"/>
    </source>
</evidence>
<dbReference type="SMART" id="SM00982">
    <property type="entry name" value="TRCF"/>
    <property type="match status" value="1"/>
</dbReference>
<evidence type="ECO:0000256" key="15">
    <source>
        <dbReference type="HAMAP-Rule" id="MF_00969"/>
    </source>
</evidence>
<dbReference type="EMBL" id="CP034670">
    <property type="protein sequence ID" value="AZR60687.1"/>
    <property type="molecule type" value="Genomic_DNA"/>
</dbReference>
<keyword evidence="4 15" id="KW-0227">DNA damage</keyword>
<dbReference type="SMART" id="SM00490">
    <property type="entry name" value="HELICc"/>
    <property type="match status" value="1"/>
</dbReference>
<dbReference type="Gene3D" id="3.30.2060.10">
    <property type="entry name" value="Penicillin-binding protein 1b domain"/>
    <property type="match status" value="1"/>
</dbReference>
<feature type="region of interest" description="Disordered" evidence="16">
    <location>
        <begin position="621"/>
        <end position="670"/>
    </location>
</feature>
<dbReference type="Pfam" id="PF17757">
    <property type="entry name" value="UvrB_inter"/>
    <property type="match status" value="1"/>
</dbReference>
<keyword evidence="6 15" id="KW-0378">Hydrolase</keyword>
<evidence type="ECO:0000259" key="17">
    <source>
        <dbReference type="PROSITE" id="PS51192"/>
    </source>
</evidence>
<reference evidence="19 20" key="1">
    <citation type="submission" date="2018-12" db="EMBL/GenBank/DDBJ databases">
        <title>Genome sequencing of Eikenella corrodens KCOM 3110 (= JS217).</title>
        <authorList>
            <person name="Koo J.-K."/>
            <person name="Park S.-N."/>
            <person name="Lim Y.K."/>
        </authorList>
    </citation>
    <scope>NUCLEOTIDE SEQUENCE [LARGE SCALE GENOMIC DNA]</scope>
    <source>
        <strain evidence="19 20">KCOM 3110</strain>
    </source>
</reference>
<dbReference type="Gene3D" id="3.90.1150.50">
    <property type="entry name" value="Transcription-repair-coupling factor, D7 domain"/>
    <property type="match status" value="1"/>
</dbReference>
<comment type="subcellular location">
    <subcellularLocation>
        <location evidence="1 15">Cytoplasm</location>
    </subcellularLocation>
</comment>
<comment type="similarity">
    <text evidence="13 15">In the C-terminal section; belongs to the helicase family. RecG subfamily.</text>
</comment>
<dbReference type="InterPro" id="IPR014001">
    <property type="entry name" value="Helicase_ATP-bd"/>
</dbReference>
<protein>
    <recommendedName>
        <fullName evidence="14 15">Transcription-repair-coupling factor</fullName>
        <shortName evidence="15">TRCF</shortName>
        <ecNumber evidence="15">3.6.4.-</ecNumber>
    </recommendedName>
</protein>
<dbReference type="Gene3D" id="3.40.50.11180">
    <property type="match status" value="1"/>
</dbReference>
<dbReference type="HAMAP" id="MF_00969">
    <property type="entry name" value="TRCF"/>
    <property type="match status" value="1"/>
</dbReference>
<evidence type="ECO:0000256" key="1">
    <source>
        <dbReference type="ARBA" id="ARBA00004496"/>
    </source>
</evidence>
<dbReference type="InterPro" id="IPR005118">
    <property type="entry name" value="TRCF_C"/>
</dbReference>
<feature type="region of interest" description="Disordered" evidence="16">
    <location>
        <begin position="533"/>
        <end position="607"/>
    </location>
</feature>
<dbReference type="Gene3D" id="3.40.50.300">
    <property type="entry name" value="P-loop containing nucleotide triphosphate hydrolases"/>
    <property type="match status" value="2"/>
</dbReference>
<dbReference type="SUPFAM" id="SSF52540">
    <property type="entry name" value="P-loop containing nucleoside triphosphate hydrolases"/>
    <property type="match status" value="4"/>
</dbReference>